<keyword evidence="3" id="KW-1185">Reference proteome</keyword>
<proteinExistence type="predicted"/>
<evidence type="ECO:0000313" key="3">
    <source>
        <dbReference type="Proteomes" id="UP000022910"/>
    </source>
</evidence>
<dbReference type="EMBL" id="JEMT01025125">
    <property type="protein sequence ID" value="EXX61678.1"/>
    <property type="molecule type" value="Genomic_DNA"/>
</dbReference>
<dbReference type="AlphaFoldDB" id="A0A015M4D8"/>
<dbReference type="Proteomes" id="UP000022910">
    <property type="component" value="Unassembled WGS sequence"/>
</dbReference>
<accession>A0A015M4D8</accession>
<dbReference type="HOGENOM" id="CLU_1816829_0_0_1"/>
<organism evidence="2 3">
    <name type="scientific">Rhizophagus irregularis (strain DAOM 197198w)</name>
    <name type="common">Glomus intraradices</name>
    <dbReference type="NCBI Taxonomy" id="1432141"/>
    <lineage>
        <taxon>Eukaryota</taxon>
        <taxon>Fungi</taxon>
        <taxon>Fungi incertae sedis</taxon>
        <taxon>Mucoromycota</taxon>
        <taxon>Glomeromycotina</taxon>
        <taxon>Glomeromycetes</taxon>
        <taxon>Glomerales</taxon>
        <taxon>Glomeraceae</taxon>
        <taxon>Rhizophagus</taxon>
    </lineage>
</organism>
<dbReference type="Pfam" id="PF26638">
    <property type="entry name" value="DUF8211"/>
    <property type="match status" value="1"/>
</dbReference>
<reference evidence="2 3" key="1">
    <citation type="submission" date="2014-02" db="EMBL/GenBank/DDBJ databases">
        <title>Single nucleus genome sequencing reveals high similarity among nuclei of an endomycorrhizal fungus.</title>
        <authorList>
            <person name="Lin K."/>
            <person name="Geurts R."/>
            <person name="Zhang Z."/>
            <person name="Limpens E."/>
            <person name="Saunders D.G."/>
            <person name="Mu D."/>
            <person name="Pang E."/>
            <person name="Cao H."/>
            <person name="Cha H."/>
            <person name="Lin T."/>
            <person name="Zhou Q."/>
            <person name="Shang Y."/>
            <person name="Li Y."/>
            <person name="Ivanov S."/>
            <person name="Sharma T."/>
            <person name="Velzen R.V."/>
            <person name="Ruijter N.D."/>
            <person name="Aanen D.K."/>
            <person name="Win J."/>
            <person name="Kamoun S."/>
            <person name="Bisseling T."/>
            <person name="Huang S."/>
        </authorList>
    </citation>
    <scope>NUCLEOTIDE SEQUENCE [LARGE SCALE GENOMIC DNA]</scope>
    <source>
        <strain evidence="3">DAOM197198w</strain>
    </source>
</reference>
<gene>
    <name evidence="2" type="ORF">RirG_168950</name>
</gene>
<protein>
    <recommendedName>
        <fullName evidence="1">DUF8211 domain-containing protein</fullName>
    </recommendedName>
</protein>
<name>A0A015M4D8_RHIIW</name>
<feature type="domain" description="DUF8211" evidence="1">
    <location>
        <begin position="1"/>
        <end position="43"/>
    </location>
</feature>
<evidence type="ECO:0000259" key="1">
    <source>
        <dbReference type="Pfam" id="PF26638"/>
    </source>
</evidence>
<sequence>MRHRLITAQRYRFLFLPSQYIYKPIKHLQYTHGIDYPDYGFKIPYNQDAFNIPIHTVEPYNPTLSGFFPSKYKDIIPKEPIYTATGDFIIPGSREWFTHMYRLDCARKAAPPSPVLSLDERRNLLQKEADHIGDSIIEKEKQ</sequence>
<evidence type="ECO:0000313" key="2">
    <source>
        <dbReference type="EMBL" id="EXX61678.1"/>
    </source>
</evidence>
<dbReference type="InterPro" id="IPR058524">
    <property type="entry name" value="DUF8211"/>
</dbReference>
<comment type="caution">
    <text evidence="2">The sequence shown here is derived from an EMBL/GenBank/DDBJ whole genome shotgun (WGS) entry which is preliminary data.</text>
</comment>